<dbReference type="STRING" id="1903181.BTN85_0774"/>
<dbReference type="Gene3D" id="3.40.50.300">
    <property type="entry name" value="P-loop containing nucleotide triphosphate hydrolases"/>
    <property type="match status" value="1"/>
</dbReference>
<evidence type="ECO:0000259" key="2">
    <source>
        <dbReference type="Pfam" id="PF07693"/>
    </source>
</evidence>
<evidence type="ECO:0000313" key="4">
    <source>
        <dbReference type="Proteomes" id="UP000185744"/>
    </source>
</evidence>
<keyword evidence="4" id="KW-1185">Reference proteome</keyword>
<accession>A0A1Q6DVC4</accession>
<feature type="coiled-coil region" evidence="1">
    <location>
        <begin position="172"/>
        <end position="202"/>
    </location>
</feature>
<dbReference type="EMBL" id="MSDW01000001">
    <property type="protein sequence ID" value="OKY78287.1"/>
    <property type="molecule type" value="Genomic_DNA"/>
</dbReference>
<dbReference type="InterPro" id="IPR011646">
    <property type="entry name" value="KAP_P-loop"/>
</dbReference>
<comment type="caution">
    <text evidence="3">The sequence shown here is derived from an EMBL/GenBank/DDBJ whole genome shotgun (WGS) entry which is preliminary data.</text>
</comment>
<evidence type="ECO:0000313" key="3">
    <source>
        <dbReference type="EMBL" id="OKY78287.1"/>
    </source>
</evidence>
<proteinExistence type="predicted"/>
<reference evidence="3" key="1">
    <citation type="submission" date="2016-12" db="EMBL/GenBank/DDBJ databases">
        <title>Discovery of methanogenic haloarchaea.</title>
        <authorList>
            <person name="Sorokin D.Y."/>
            <person name="Makarova K.S."/>
            <person name="Abbas B."/>
            <person name="Ferrer M."/>
            <person name="Golyshin P.N."/>
        </authorList>
    </citation>
    <scope>NUCLEOTIDE SEQUENCE [LARGE SCALE GENOMIC DNA]</scope>
    <source>
        <strain evidence="3">HMET1</strain>
    </source>
</reference>
<keyword evidence="1" id="KW-0175">Coiled coil</keyword>
<feature type="domain" description="KAP NTPase" evidence="2">
    <location>
        <begin position="119"/>
        <end position="256"/>
    </location>
</feature>
<evidence type="ECO:0000256" key="1">
    <source>
        <dbReference type="SAM" id="Coils"/>
    </source>
</evidence>
<dbReference type="Proteomes" id="UP000185744">
    <property type="component" value="Unassembled WGS sequence"/>
</dbReference>
<organism evidence="3 4">
    <name type="scientific">Methanohalarchaeum thermophilum</name>
    <dbReference type="NCBI Taxonomy" id="1903181"/>
    <lineage>
        <taxon>Archaea</taxon>
        <taxon>Methanobacteriati</taxon>
        <taxon>Methanobacteriota</taxon>
        <taxon>Methanonatronarchaeia</taxon>
        <taxon>Methanonatronarchaeales</taxon>
        <taxon>Methanonatronarchaeaceae</taxon>
        <taxon>Candidatus Methanohalarchaeum</taxon>
    </lineage>
</organism>
<name>A0A1Q6DVC4_METT1</name>
<dbReference type="AlphaFoldDB" id="A0A1Q6DVC4"/>
<dbReference type="InParanoid" id="A0A1Q6DVC4"/>
<gene>
    <name evidence="3" type="ORF">BTN85_0774</name>
</gene>
<protein>
    <submittedName>
        <fullName evidence="3">ATPase AAA+ superfamily</fullName>
    </submittedName>
</protein>
<dbReference type="Pfam" id="PF07693">
    <property type="entry name" value="KAP_NTPase"/>
    <property type="match status" value="1"/>
</dbReference>
<sequence length="393" mass="45995">MGDSEAQSFSAIELRQALDQGDVDFLHEHVGLVDDLGTIDLLSWIQSNWDDLRNHITQKHGENKNHLPNKFEDSKIYQEIISQEATKYYSQAIKEGKIGPLKRLVGKKPGADKKGLRAYEMLKKVLENRMVFYLWSGMGTGKTDFSLKMARTWKQQNPNKLIYSNIKSFKEKDKLVEDWPTLQEEIEDLKEQNKRQKQQKELLFIFDEGSNHLTGHQDSQKAVDLAKKLKLFRKSKAKILIIGHTGKDIHPEIRRLASDKIGCVIHKRDKETAEFYEEVDGGQLRNKIFELNNISKTRYSYDTNEVTEWSWKQENQENEQNQEDARNPVEKRIERAREVADKIIGNDLEKYVEEYKTKKGVKRIKLETIQRKHKVDERTAKITKDIIKEKLDI</sequence>
<dbReference type="InterPro" id="IPR027417">
    <property type="entry name" value="P-loop_NTPase"/>
</dbReference>